<keyword evidence="2" id="KW-1185">Reference proteome</keyword>
<accession>A0ACC2RVZ0</accession>
<sequence>MSTSNMNFGPEWMRRLSRANSNQSLESLGQLSAQAGLTSADQPYSPDGGSFPSPFTNGNSAGANQAFTTSYSSITGKPKGESSQQRSEIEVTPSDSLNPFHYSKELMLSLYRPTEAPLDFERHEYVCSEETLPPMAHYPLTEAESALLATGQINSIARRNPSTPYPTSGSSRGDRNREPNSGRGRTPRPQSNKATASNPWPGATKNSIGTFGADGMFRLDGVSDMVLEPRDYDPRTELFETEIQLTYPSTGSQDDIGGLVYGTSSNQALFNDESIPIDPSGRAPLAGRGSLKNILAGIAGFDIDIPDPVIAPSKVSKWFYKDPSNATQGPFTGYDMHEWFKMGYFTGDLLVRREEESTYETLDTLISRVENDDNPFLTPPRAAHLRTILTPAVRVASSIKVTSLVRCMWNNHA</sequence>
<evidence type="ECO:0000313" key="1">
    <source>
        <dbReference type="EMBL" id="KAJ9054227.1"/>
    </source>
</evidence>
<reference evidence="1" key="1">
    <citation type="submission" date="2022-04" db="EMBL/GenBank/DDBJ databases">
        <title>Genome of the entomopathogenic fungus Entomophthora muscae.</title>
        <authorList>
            <person name="Elya C."/>
            <person name="Lovett B.R."/>
            <person name="Lee E."/>
            <person name="Macias A.M."/>
            <person name="Hajek A.E."/>
            <person name="De Bivort B.L."/>
            <person name="Kasson M.T."/>
            <person name="De Fine Licht H.H."/>
            <person name="Stajich J.E."/>
        </authorList>
    </citation>
    <scope>NUCLEOTIDE SEQUENCE</scope>
    <source>
        <strain evidence="1">Berkeley</strain>
    </source>
</reference>
<evidence type="ECO:0000313" key="2">
    <source>
        <dbReference type="Proteomes" id="UP001165960"/>
    </source>
</evidence>
<protein>
    <submittedName>
        <fullName evidence="1">Kinesin-like protein</fullName>
    </submittedName>
</protein>
<dbReference type="Proteomes" id="UP001165960">
    <property type="component" value="Unassembled WGS sequence"/>
</dbReference>
<organism evidence="1 2">
    <name type="scientific">Entomophthora muscae</name>
    <dbReference type="NCBI Taxonomy" id="34485"/>
    <lineage>
        <taxon>Eukaryota</taxon>
        <taxon>Fungi</taxon>
        <taxon>Fungi incertae sedis</taxon>
        <taxon>Zoopagomycota</taxon>
        <taxon>Entomophthoromycotina</taxon>
        <taxon>Entomophthoromycetes</taxon>
        <taxon>Entomophthorales</taxon>
        <taxon>Entomophthoraceae</taxon>
        <taxon>Entomophthora</taxon>
    </lineage>
</organism>
<gene>
    <name evidence="1" type="primary">SMY2_2</name>
    <name evidence="1" type="ORF">DSO57_1016863</name>
</gene>
<proteinExistence type="predicted"/>
<comment type="caution">
    <text evidence="1">The sequence shown here is derived from an EMBL/GenBank/DDBJ whole genome shotgun (WGS) entry which is preliminary data.</text>
</comment>
<dbReference type="EMBL" id="QTSX02006459">
    <property type="protein sequence ID" value="KAJ9054227.1"/>
    <property type="molecule type" value="Genomic_DNA"/>
</dbReference>
<name>A0ACC2RVZ0_9FUNG</name>